<comment type="function">
    <text evidence="11">Peptidoglycan polymerase that is essential for cell wall elongation.</text>
</comment>
<reference evidence="12 13" key="1">
    <citation type="submission" date="2020-05" db="EMBL/GenBank/DDBJ databases">
        <authorList>
            <person name="Whitworth D."/>
        </authorList>
    </citation>
    <scope>NUCLEOTIDE SEQUENCE [LARGE SCALE GENOMIC DNA]</scope>
    <source>
        <strain evidence="12 13">AB043B</strain>
    </source>
</reference>
<evidence type="ECO:0000256" key="9">
    <source>
        <dbReference type="ARBA" id="ARBA00023136"/>
    </source>
</evidence>
<dbReference type="GO" id="GO:0071555">
    <property type="term" value="P:cell wall organization"/>
    <property type="evidence" value="ECO:0007669"/>
    <property type="project" value="UniProtKB-KW"/>
</dbReference>
<keyword evidence="8 11" id="KW-1133">Transmembrane helix</keyword>
<feature type="transmembrane region" description="Helical" evidence="11">
    <location>
        <begin position="356"/>
        <end position="376"/>
    </location>
</feature>
<protein>
    <recommendedName>
        <fullName evidence="11">Peptidoglycan glycosyltransferase RodA</fullName>
        <shortName evidence="11">PGT</shortName>
        <ecNumber evidence="11">2.4.99.28</ecNumber>
    </recommendedName>
    <alternativeName>
        <fullName evidence="11">Cell elongation protein RodA</fullName>
    </alternativeName>
    <alternativeName>
        <fullName evidence="11">Cell wall polymerase</fullName>
    </alternativeName>
    <alternativeName>
        <fullName evidence="11">Peptidoglycan polymerase</fullName>
        <shortName evidence="11">PG polymerase</shortName>
    </alternativeName>
</protein>
<sequence>MQLRIERRMMPHVPWGLVVCVLGVCFLGIWNLASAARPPMAPVWHSQGLYLAVGLGAVLMVCLVDYRWIQRMAFPIYVLNILALLALRLVGHTAKGAESWFVIGPFRLQPAEFMKIGVVLMLAKVYHDDFQPNQPSYGIVRLWKPVLVVMVPFTLVLVQPDLGTALMIFLSSGTVILFGKVRWYLGATLVAGLLVGGLIIWNDYVREMPEPRTTVVRHYLKKHQSQRISGWLDPEADLRGSGYHAAQSKIAVGSGGLTGKGWREGTQTGLRFLPEQHTDFIFSVWAEEHGFFSCLLLLLLYGGIFILGLGVGFSARDRFGAFVAVGVVATLFWQVFENIGMVIGLLPVTGITLPLMSYGGSSMLSVMLCIGLLVNISMRRHMF</sequence>
<evidence type="ECO:0000256" key="7">
    <source>
        <dbReference type="ARBA" id="ARBA00022984"/>
    </source>
</evidence>
<dbReference type="AlphaFoldDB" id="A0A3A8I8G2"/>
<evidence type="ECO:0000313" key="13">
    <source>
        <dbReference type="Proteomes" id="UP000563426"/>
    </source>
</evidence>
<keyword evidence="6 11" id="KW-0133">Cell shape</keyword>
<dbReference type="GO" id="GO:0008360">
    <property type="term" value="P:regulation of cell shape"/>
    <property type="evidence" value="ECO:0007669"/>
    <property type="project" value="UniProtKB-KW"/>
</dbReference>
<dbReference type="Pfam" id="PF01098">
    <property type="entry name" value="FTSW_RODA_SPOVE"/>
    <property type="match status" value="1"/>
</dbReference>
<evidence type="ECO:0000256" key="5">
    <source>
        <dbReference type="ARBA" id="ARBA00022692"/>
    </source>
</evidence>
<comment type="catalytic activity">
    <reaction evidence="11">
        <text>[GlcNAc-(1-&gt;4)-Mur2Ac(oyl-L-Ala-gamma-D-Glu-L-Lys-D-Ala-D-Ala)](n)-di-trans,octa-cis-undecaprenyl diphosphate + beta-D-GlcNAc-(1-&gt;4)-Mur2Ac(oyl-L-Ala-gamma-D-Glu-L-Lys-D-Ala-D-Ala)-di-trans,octa-cis-undecaprenyl diphosphate = [GlcNAc-(1-&gt;4)-Mur2Ac(oyl-L-Ala-gamma-D-Glu-L-Lys-D-Ala-D-Ala)](n+1)-di-trans,octa-cis-undecaprenyl diphosphate + di-trans,octa-cis-undecaprenyl diphosphate + H(+)</text>
        <dbReference type="Rhea" id="RHEA:23708"/>
        <dbReference type="Rhea" id="RHEA-COMP:9602"/>
        <dbReference type="Rhea" id="RHEA-COMP:9603"/>
        <dbReference type="ChEBI" id="CHEBI:15378"/>
        <dbReference type="ChEBI" id="CHEBI:58405"/>
        <dbReference type="ChEBI" id="CHEBI:60033"/>
        <dbReference type="ChEBI" id="CHEBI:78435"/>
        <dbReference type="EC" id="2.4.99.28"/>
    </reaction>
</comment>
<dbReference type="GO" id="GO:0005886">
    <property type="term" value="C:plasma membrane"/>
    <property type="evidence" value="ECO:0007669"/>
    <property type="project" value="UniProtKB-SubCell"/>
</dbReference>
<keyword evidence="7 11" id="KW-0573">Peptidoglycan synthesis</keyword>
<feature type="transmembrane region" description="Helical" evidence="11">
    <location>
        <begin position="73"/>
        <end position="91"/>
    </location>
</feature>
<evidence type="ECO:0000313" key="12">
    <source>
        <dbReference type="EMBL" id="NOK32558.1"/>
    </source>
</evidence>
<dbReference type="InterPro" id="IPR011923">
    <property type="entry name" value="RodA/MrdB"/>
</dbReference>
<keyword evidence="9 11" id="KW-0472">Membrane</keyword>
<gene>
    <name evidence="11 12" type="primary">rodA</name>
    <name evidence="12" type="ORF">HMI49_05020</name>
</gene>
<dbReference type="InterPro" id="IPR001182">
    <property type="entry name" value="FtsW/RodA"/>
</dbReference>
<keyword evidence="13" id="KW-1185">Reference proteome</keyword>
<evidence type="ECO:0000256" key="4">
    <source>
        <dbReference type="ARBA" id="ARBA00022679"/>
    </source>
</evidence>
<proteinExistence type="inferred from homology"/>
<evidence type="ECO:0000256" key="2">
    <source>
        <dbReference type="ARBA" id="ARBA00022475"/>
    </source>
</evidence>
<dbReference type="EMBL" id="JABFJV010000016">
    <property type="protein sequence ID" value="NOK32558.1"/>
    <property type="molecule type" value="Genomic_DNA"/>
</dbReference>
<feature type="transmembrane region" description="Helical" evidence="11">
    <location>
        <begin position="319"/>
        <end position="336"/>
    </location>
</feature>
<dbReference type="InterPro" id="IPR018365">
    <property type="entry name" value="Cell_cycle_FtsW-rel_CS"/>
</dbReference>
<keyword evidence="5 11" id="KW-0812">Transmembrane</keyword>
<feature type="transmembrane region" description="Helical" evidence="11">
    <location>
        <begin position="290"/>
        <end position="312"/>
    </location>
</feature>
<keyword evidence="4 11" id="KW-0808">Transferase</keyword>
<evidence type="ECO:0000256" key="1">
    <source>
        <dbReference type="ARBA" id="ARBA00004141"/>
    </source>
</evidence>
<evidence type="ECO:0000256" key="10">
    <source>
        <dbReference type="ARBA" id="ARBA00023316"/>
    </source>
</evidence>
<dbReference type="GO" id="GO:0051301">
    <property type="term" value="P:cell division"/>
    <property type="evidence" value="ECO:0007669"/>
    <property type="project" value="InterPro"/>
</dbReference>
<dbReference type="HAMAP" id="MF_02079">
    <property type="entry name" value="PGT_RodA"/>
    <property type="match status" value="1"/>
</dbReference>
<comment type="similarity">
    <text evidence="11">Belongs to the SEDS family. MrdB/RodA subfamily.</text>
</comment>
<comment type="pathway">
    <text evidence="11">Cell wall biogenesis; peptidoglycan biosynthesis.</text>
</comment>
<organism evidence="12 13">
    <name type="scientific">Corallococcus exercitus</name>
    <dbReference type="NCBI Taxonomy" id="2316736"/>
    <lineage>
        <taxon>Bacteria</taxon>
        <taxon>Pseudomonadati</taxon>
        <taxon>Myxococcota</taxon>
        <taxon>Myxococcia</taxon>
        <taxon>Myxococcales</taxon>
        <taxon>Cystobacterineae</taxon>
        <taxon>Myxococcaceae</taxon>
        <taxon>Corallococcus</taxon>
    </lineage>
</organism>
<evidence type="ECO:0000256" key="11">
    <source>
        <dbReference type="HAMAP-Rule" id="MF_02079"/>
    </source>
</evidence>
<name>A0A3A8I8G2_9BACT</name>
<dbReference type="PROSITE" id="PS00428">
    <property type="entry name" value="FTSW_RODA_SPOVE"/>
    <property type="match status" value="1"/>
</dbReference>
<dbReference type="NCBIfam" id="TIGR02210">
    <property type="entry name" value="rodA_shape"/>
    <property type="match status" value="1"/>
</dbReference>
<dbReference type="GO" id="GO:0032153">
    <property type="term" value="C:cell division site"/>
    <property type="evidence" value="ECO:0007669"/>
    <property type="project" value="TreeGrafter"/>
</dbReference>
<dbReference type="PANTHER" id="PTHR30474">
    <property type="entry name" value="CELL CYCLE PROTEIN"/>
    <property type="match status" value="1"/>
</dbReference>
<evidence type="ECO:0000256" key="8">
    <source>
        <dbReference type="ARBA" id="ARBA00022989"/>
    </source>
</evidence>
<accession>A0A3A8I8G2</accession>
<comment type="caution">
    <text evidence="12">The sequence shown here is derived from an EMBL/GenBank/DDBJ whole genome shotgun (WGS) entry which is preliminary data.</text>
</comment>
<feature type="transmembrane region" description="Helical" evidence="11">
    <location>
        <begin position="45"/>
        <end position="66"/>
    </location>
</feature>
<keyword evidence="10 11" id="KW-0961">Cell wall biogenesis/degradation</keyword>
<dbReference type="Proteomes" id="UP000563426">
    <property type="component" value="Unassembled WGS sequence"/>
</dbReference>
<dbReference type="PANTHER" id="PTHR30474:SF1">
    <property type="entry name" value="PEPTIDOGLYCAN GLYCOSYLTRANSFERASE MRDB"/>
    <property type="match status" value="1"/>
</dbReference>
<dbReference type="GO" id="GO:0008955">
    <property type="term" value="F:peptidoglycan glycosyltransferase activity"/>
    <property type="evidence" value="ECO:0007669"/>
    <property type="project" value="UniProtKB-UniRule"/>
</dbReference>
<evidence type="ECO:0000256" key="6">
    <source>
        <dbReference type="ARBA" id="ARBA00022960"/>
    </source>
</evidence>
<keyword evidence="3 11" id="KW-0328">Glycosyltransferase</keyword>
<dbReference type="UniPathway" id="UPA00219"/>
<feature type="transmembrane region" description="Helical" evidence="11">
    <location>
        <begin position="146"/>
        <end position="169"/>
    </location>
</feature>
<dbReference type="EC" id="2.4.99.28" evidence="11"/>
<dbReference type="OrthoDB" id="9768187at2"/>
<feature type="transmembrane region" description="Helical" evidence="11">
    <location>
        <begin position="181"/>
        <end position="201"/>
    </location>
</feature>
<keyword evidence="2 11" id="KW-1003">Cell membrane</keyword>
<dbReference type="GO" id="GO:0009252">
    <property type="term" value="P:peptidoglycan biosynthetic process"/>
    <property type="evidence" value="ECO:0007669"/>
    <property type="project" value="UniProtKB-UniRule"/>
</dbReference>
<dbReference type="GO" id="GO:0015648">
    <property type="term" value="F:lipid-linked peptidoglycan transporter activity"/>
    <property type="evidence" value="ECO:0007669"/>
    <property type="project" value="TreeGrafter"/>
</dbReference>
<evidence type="ECO:0000256" key="3">
    <source>
        <dbReference type="ARBA" id="ARBA00022676"/>
    </source>
</evidence>
<comment type="subcellular location">
    <subcellularLocation>
        <location evidence="11">Cell membrane</location>
        <topology evidence="11">Multi-pass membrane protein</topology>
    </subcellularLocation>
    <subcellularLocation>
        <location evidence="1">Membrane</location>
        <topology evidence="1">Multi-pass membrane protein</topology>
    </subcellularLocation>
</comment>